<comment type="caution">
    <text evidence="3">The sequence shown here is derived from an EMBL/GenBank/DDBJ whole genome shotgun (WGS) entry which is preliminary data.</text>
</comment>
<evidence type="ECO:0000256" key="1">
    <source>
        <dbReference type="SAM" id="MobiDB-lite"/>
    </source>
</evidence>
<dbReference type="AlphaFoldDB" id="A0A2W7NEB9"/>
<feature type="region of interest" description="Disordered" evidence="1">
    <location>
        <begin position="185"/>
        <end position="243"/>
    </location>
</feature>
<feature type="chain" id="PRO_5015872360" evidence="2">
    <location>
        <begin position="21"/>
        <end position="669"/>
    </location>
</feature>
<sequence>MRRALLAFVLLTCLALPAAAQTVLVRSGEHGSFTRIVVDFANRPDWRIEQTEDGVRLFAGRVDFDLSQVYRRISRERLQSLTQVRPGVLDIMLGCRCVVETDALPNGWLVLDVMAGEPKDVSRGVELPDHGELEPLPLFLLPRGIAGPENRDGLLRPAEGLARTERLRGEIVEKFARGAAQGLVDADVIEPIRPPEPQPEPEPEPEPESVAREPEGPAFPNMRIETQIDRDSPERRNRPAPAICPEAGMLDLANWGDAENPMGGLGELRARMADESATASGELARAFVFMTFGAEARSVLAQADPDLPQLALLREAASLMDGPVPAPHLTAQRDCDPVAAIFAMISSEPAMPDDLRPISSAFSNLPVHLRRHLGPRLAEALIDADEVEAAIGVRRAIERGGAQSDEMGIVDVKLDRAKEAGKDGTDALLPIVEARAPRAAEALTLLLDTAREDGRQVPAATLDQAISLGFESRGPEGLALDTALFRSMLASKAYQDADHRLDSLEARPGADMEALRTDFFETIAEIEEDAAFLTMANRFVTREVPRPGTRYKLAERLADQGLNDLARRYLDKGEGIPSREERLLRAEIAVAEAEADIAESYLAGLDGPEVEALSVQIEAIRLIAEAPPAVDPSAEAPNEFLTPSLATRNRTLIERSAAMRAEMRDLLGE</sequence>
<accession>A0A2W7NEB9</accession>
<evidence type="ECO:0000256" key="2">
    <source>
        <dbReference type="SAM" id="SignalP"/>
    </source>
</evidence>
<organism evidence="3 4">
    <name type="scientific">Palleronia aestuarii</name>
    <dbReference type="NCBI Taxonomy" id="568105"/>
    <lineage>
        <taxon>Bacteria</taxon>
        <taxon>Pseudomonadati</taxon>
        <taxon>Pseudomonadota</taxon>
        <taxon>Alphaproteobacteria</taxon>
        <taxon>Rhodobacterales</taxon>
        <taxon>Roseobacteraceae</taxon>
        <taxon>Palleronia</taxon>
    </lineage>
</organism>
<gene>
    <name evidence="3" type="ORF">LX81_02673</name>
</gene>
<evidence type="ECO:0000313" key="3">
    <source>
        <dbReference type="EMBL" id="PZX15084.1"/>
    </source>
</evidence>
<feature type="signal peptide" evidence="2">
    <location>
        <begin position="1"/>
        <end position="20"/>
    </location>
</feature>
<dbReference type="EMBL" id="QKZL01000011">
    <property type="protein sequence ID" value="PZX15084.1"/>
    <property type="molecule type" value="Genomic_DNA"/>
</dbReference>
<name>A0A2W7NEB9_9RHOB</name>
<dbReference type="OrthoDB" id="7847197at2"/>
<keyword evidence="2" id="KW-0732">Signal</keyword>
<proteinExistence type="predicted"/>
<dbReference type="Proteomes" id="UP000248916">
    <property type="component" value="Unassembled WGS sequence"/>
</dbReference>
<feature type="compositionally biased region" description="Basic and acidic residues" evidence="1">
    <location>
        <begin position="226"/>
        <end position="237"/>
    </location>
</feature>
<dbReference type="RefSeq" id="WP_111537796.1">
    <property type="nucleotide sequence ID" value="NZ_QKZL01000011.1"/>
</dbReference>
<reference evidence="3 4" key="1">
    <citation type="submission" date="2018-06" db="EMBL/GenBank/DDBJ databases">
        <title>Genomic Encyclopedia of Archaeal and Bacterial Type Strains, Phase II (KMG-II): from individual species to whole genera.</title>
        <authorList>
            <person name="Goeker M."/>
        </authorList>
    </citation>
    <scope>NUCLEOTIDE SEQUENCE [LARGE SCALE GENOMIC DNA]</scope>
    <source>
        <strain evidence="3 4">DSM 22009</strain>
    </source>
</reference>
<keyword evidence="4" id="KW-1185">Reference proteome</keyword>
<evidence type="ECO:0000313" key="4">
    <source>
        <dbReference type="Proteomes" id="UP000248916"/>
    </source>
</evidence>
<protein>
    <submittedName>
        <fullName evidence="3">Uncharacterized protein</fullName>
    </submittedName>
</protein>